<sequence length="323" mass="36661">MKGEVVQMSLCLVGITAMLISAFCMWLNYKNPGTCTKFLNSLLEIEDQYFTKARPNSFRMEHAICNAFLLTEKLSPWILGFGTGFLPCTAPNFVAPINPFCVAKRVERNLDEIGWYFWKVSVYLIVAFFNGILWKIITAAGSLTCIHIMLGFSSQKILLQRIGSDVSFNCSLYTMARLVNIYFNEFHCGMLFLLMAVVSTEQACTMYVVLQAFTNQKVAKVPIPVSIWSGGLCLVLIATNMLMFGVAGSLHTLSMETLRLAKRRGKKFDMMTRNASEWKRIIKAFPPVKIAFGMSNFIEKETPPKFFEYSIERFVDLLLLNHM</sequence>
<accession>A0ABP1S892</accession>
<feature type="transmembrane region" description="Helical" evidence="1">
    <location>
        <begin position="225"/>
        <end position="253"/>
    </location>
</feature>
<evidence type="ECO:0000313" key="2">
    <source>
        <dbReference type="EMBL" id="CAL8145291.1"/>
    </source>
</evidence>
<reference evidence="2 3" key="1">
    <citation type="submission" date="2024-08" db="EMBL/GenBank/DDBJ databases">
        <authorList>
            <person name="Cucini C."/>
            <person name="Frati F."/>
        </authorList>
    </citation>
    <scope>NUCLEOTIDE SEQUENCE [LARGE SCALE GENOMIC DNA]</scope>
</reference>
<gene>
    <name evidence="2" type="ORF">ODALV1_LOCUS30444</name>
</gene>
<evidence type="ECO:0000256" key="1">
    <source>
        <dbReference type="SAM" id="Phobius"/>
    </source>
</evidence>
<feature type="transmembrane region" description="Helical" evidence="1">
    <location>
        <begin position="191"/>
        <end position="213"/>
    </location>
</feature>
<dbReference type="Proteomes" id="UP001642540">
    <property type="component" value="Unassembled WGS sequence"/>
</dbReference>
<comment type="caution">
    <text evidence="2">The sequence shown here is derived from an EMBL/GenBank/DDBJ whole genome shotgun (WGS) entry which is preliminary data.</text>
</comment>
<keyword evidence="3" id="KW-1185">Reference proteome</keyword>
<proteinExistence type="predicted"/>
<keyword evidence="1" id="KW-0812">Transmembrane</keyword>
<dbReference type="EMBL" id="CAXLJM020000164">
    <property type="protein sequence ID" value="CAL8145291.1"/>
    <property type="molecule type" value="Genomic_DNA"/>
</dbReference>
<name>A0ABP1S892_9HEXA</name>
<organism evidence="2 3">
    <name type="scientific">Orchesella dallaii</name>
    <dbReference type="NCBI Taxonomy" id="48710"/>
    <lineage>
        <taxon>Eukaryota</taxon>
        <taxon>Metazoa</taxon>
        <taxon>Ecdysozoa</taxon>
        <taxon>Arthropoda</taxon>
        <taxon>Hexapoda</taxon>
        <taxon>Collembola</taxon>
        <taxon>Entomobryomorpha</taxon>
        <taxon>Entomobryoidea</taxon>
        <taxon>Orchesellidae</taxon>
        <taxon>Orchesellinae</taxon>
        <taxon>Orchesella</taxon>
    </lineage>
</organism>
<feature type="transmembrane region" description="Helical" evidence="1">
    <location>
        <begin position="113"/>
        <end position="130"/>
    </location>
</feature>
<keyword evidence="1" id="KW-1133">Transmembrane helix</keyword>
<evidence type="ECO:0000313" key="3">
    <source>
        <dbReference type="Proteomes" id="UP001642540"/>
    </source>
</evidence>
<feature type="transmembrane region" description="Helical" evidence="1">
    <location>
        <begin position="6"/>
        <end position="29"/>
    </location>
</feature>
<keyword evidence="1" id="KW-0472">Membrane</keyword>
<protein>
    <submittedName>
        <fullName evidence="2">Uncharacterized protein</fullName>
    </submittedName>
</protein>